<feature type="region of interest" description="Disordered" evidence="1">
    <location>
        <begin position="157"/>
        <end position="202"/>
    </location>
</feature>
<keyword evidence="2" id="KW-1185">Reference proteome</keyword>
<sequence length="226" mass="25264">MSTNTIWVIARRLEDKKWFKFKAADMFVTTPDLMYWPFRPDGPLDHDPKTEYGIIKKGSTASTNSIQTMVLYYILFMSEVESDVDEALRTGKDAAGNRIANNKRDKNRRSAPFTLPLSQLTLKKEIEKTKDAVKTSKSRKTVTSTINKSILSKAIEESATSTQDKGLSQKQSPISHAGKGPSHKRLTSDPVNDSVIRGSSSPPTVVKIVQDKELYVAVTCLQIERI</sequence>
<feature type="compositionally biased region" description="Polar residues" evidence="1">
    <location>
        <begin position="158"/>
        <end position="174"/>
    </location>
</feature>
<evidence type="ECO:0000313" key="3">
    <source>
        <dbReference type="RefSeq" id="XP_052121595.1"/>
    </source>
</evidence>
<evidence type="ECO:0000256" key="1">
    <source>
        <dbReference type="SAM" id="MobiDB-lite"/>
    </source>
</evidence>
<proteinExistence type="predicted"/>
<evidence type="ECO:0000313" key="2">
    <source>
        <dbReference type="Proteomes" id="UP000504606"/>
    </source>
</evidence>
<dbReference type="KEGG" id="foc:127749060"/>
<dbReference type="RefSeq" id="XP_052121595.1">
    <property type="nucleotide sequence ID" value="XM_052265635.1"/>
</dbReference>
<dbReference type="Proteomes" id="UP000504606">
    <property type="component" value="Unplaced"/>
</dbReference>
<dbReference type="GeneID" id="127749060"/>
<protein>
    <submittedName>
        <fullName evidence="3">Uncharacterized protein LOC127749060</fullName>
    </submittedName>
</protein>
<gene>
    <name evidence="3" type="primary">LOC127749060</name>
</gene>
<accession>A0A9C6WX34</accession>
<dbReference type="AlphaFoldDB" id="A0A9C6WX34"/>
<reference evidence="3" key="1">
    <citation type="submission" date="2025-08" db="UniProtKB">
        <authorList>
            <consortium name="RefSeq"/>
        </authorList>
    </citation>
    <scope>IDENTIFICATION</scope>
    <source>
        <tissue evidence="3">Whole organism</tissue>
    </source>
</reference>
<organism evidence="2 3">
    <name type="scientific">Frankliniella occidentalis</name>
    <name type="common">Western flower thrips</name>
    <name type="synonym">Euthrips occidentalis</name>
    <dbReference type="NCBI Taxonomy" id="133901"/>
    <lineage>
        <taxon>Eukaryota</taxon>
        <taxon>Metazoa</taxon>
        <taxon>Ecdysozoa</taxon>
        <taxon>Arthropoda</taxon>
        <taxon>Hexapoda</taxon>
        <taxon>Insecta</taxon>
        <taxon>Pterygota</taxon>
        <taxon>Neoptera</taxon>
        <taxon>Paraneoptera</taxon>
        <taxon>Thysanoptera</taxon>
        <taxon>Terebrantia</taxon>
        <taxon>Thripoidea</taxon>
        <taxon>Thripidae</taxon>
        <taxon>Frankliniella</taxon>
    </lineage>
</organism>
<name>A0A9C6WX34_FRAOC</name>